<dbReference type="AlphaFoldDB" id="A0AA35KW06"/>
<dbReference type="EMBL" id="OX395134">
    <property type="protein sequence ID" value="CAI5784368.1"/>
    <property type="molecule type" value="Genomic_DNA"/>
</dbReference>
<sequence length="79" mass="9240">MTRLTQAANRNLGEGDDFSHWFKRGKEKKSITCPPLPSGCARKRLRNKTERQAICSAPVLLWKYNFIWRMTVDLHIYTS</sequence>
<organism evidence="1 2">
    <name type="scientific">Podarcis lilfordi</name>
    <name type="common">Lilford's wall lizard</name>
    <dbReference type="NCBI Taxonomy" id="74358"/>
    <lineage>
        <taxon>Eukaryota</taxon>
        <taxon>Metazoa</taxon>
        <taxon>Chordata</taxon>
        <taxon>Craniata</taxon>
        <taxon>Vertebrata</taxon>
        <taxon>Euteleostomi</taxon>
        <taxon>Lepidosauria</taxon>
        <taxon>Squamata</taxon>
        <taxon>Bifurcata</taxon>
        <taxon>Unidentata</taxon>
        <taxon>Episquamata</taxon>
        <taxon>Laterata</taxon>
        <taxon>Lacertibaenia</taxon>
        <taxon>Lacertidae</taxon>
        <taxon>Podarcis</taxon>
    </lineage>
</organism>
<reference evidence="1" key="1">
    <citation type="submission" date="2022-12" db="EMBL/GenBank/DDBJ databases">
        <authorList>
            <person name="Alioto T."/>
            <person name="Alioto T."/>
            <person name="Gomez Garrido J."/>
        </authorList>
    </citation>
    <scope>NUCLEOTIDE SEQUENCE</scope>
</reference>
<name>A0AA35KW06_9SAUR</name>
<dbReference type="Proteomes" id="UP001178461">
    <property type="component" value="Chromosome 9"/>
</dbReference>
<accession>A0AA35KW06</accession>
<gene>
    <name evidence="1" type="ORF">PODLI_1B014312</name>
</gene>
<evidence type="ECO:0000313" key="2">
    <source>
        <dbReference type="Proteomes" id="UP001178461"/>
    </source>
</evidence>
<protein>
    <submittedName>
        <fullName evidence="1">Uncharacterized protein</fullName>
    </submittedName>
</protein>
<keyword evidence="2" id="KW-1185">Reference proteome</keyword>
<proteinExistence type="predicted"/>
<evidence type="ECO:0000313" key="1">
    <source>
        <dbReference type="EMBL" id="CAI5784368.1"/>
    </source>
</evidence>